<reference evidence="1 3" key="1">
    <citation type="journal article" date="2017" name="Nature">
        <title>The sunflower genome provides insights into oil metabolism, flowering and Asterid evolution.</title>
        <authorList>
            <person name="Badouin H."/>
            <person name="Gouzy J."/>
            <person name="Grassa C.J."/>
            <person name="Murat F."/>
            <person name="Staton S.E."/>
            <person name="Cottret L."/>
            <person name="Lelandais-Briere C."/>
            <person name="Owens G.L."/>
            <person name="Carrere S."/>
            <person name="Mayjonade B."/>
            <person name="Legrand L."/>
            <person name="Gill N."/>
            <person name="Kane N.C."/>
            <person name="Bowers J.E."/>
            <person name="Hubner S."/>
            <person name="Bellec A."/>
            <person name="Berard A."/>
            <person name="Berges H."/>
            <person name="Blanchet N."/>
            <person name="Boniface M.C."/>
            <person name="Brunel D."/>
            <person name="Catrice O."/>
            <person name="Chaidir N."/>
            <person name="Claudel C."/>
            <person name="Donnadieu C."/>
            <person name="Faraut T."/>
            <person name="Fievet G."/>
            <person name="Helmstetter N."/>
            <person name="King M."/>
            <person name="Knapp S.J."/>
            <person name="Lai Z."/>
            <person name="Le Paslier M.C."/>
            <person name="Lippi Y."/>
            <person name="Lorenzon L."/>
            <person name="Mandel J.R."/>
            <person name="Marage G."/>
            <person name="Marchand G."/>
            <person name="Marquand E."/>
            <person name="Bret-Mestries E."/>
            <person name="Morien E."/>
            <person name="Nambeesan S."/>
            <person name="Nguyen T."/>
            <person name="Pegot-Espagnet P."/>
            <person name="Pouilly N."/>
            <person name="Raftis F."/>
            <person name="Sallet E."/>
            <person name="Schiex T."/>
            <person name="Thomas J."/>
            <person name="Vandecasteele C."/>
            <person name="Vares D."/>
            <person name="Vear F."/>
            <person name="Vautrin S."/>
            <person name="Crespi M."/>
            <person name="Mangin B."/>
            <person name="Burke J.M."/>
            <person name="Salse J."/>
            <person name="Munos S."/>
            <person name="Vincourt P."/>
            <person name="Rieseberg L.H."/>
            <person name="Langlade N.B."/>
        </authorList>
    </citation>
    <scope>NUCLEOTIDE SEQUENCE [LARGE SCALE GENOMIC DNA]</scope>
    <source>
        <strain evidence="3">cv. SF193</strain>
        <tissue evidence="1">Leaves</tissue>
    </source>
</reference>
<sequence length="55" mass="6641">MRTLREEVKVFSDVVDAWVDLMNYEEVERNDGSLTRIYFRTTVIVRQLVIDRFCL</sequence>
<evidence type="ECO:0000313" key="1">
    <source>
        <dbReference type="EMBL" id="KAF5819390.1"/>
    </source>
</evidence>
<dbReference type="Gramene" id="mRNA:HanXRQr2_Chr02g0077031">
    <property type="protein sequence ID" value="mRNA:HanXRQr2_Chr02g0077031"/>
    <property type="gene ID" value="HanXRQr2_Chr02g0077031"/>
</dbReference>
<protein>
    <submittedName>
        <fullName evidence="2">Uncharacterized protein</fullName>
    </submittedName>
</protein>
<gene>
    <name evidence="2" type="ORF">HannXRQ_Chr02g0052261</name>
    <name evidence="1" type="ORF">HanXRQr2_Chr02g0077031</name>
</gene>
<dbReference type="EMBL" id="CM007891">
    <property type="protein sequence ID" value="OTG35021.1"/>
    <property type="molecule type" value="Genomic_DNA"/>
</dbReference>
<evidence type="ECO:0000313" key="2">
    <source>
        <dbReference type="EMBL" id="OTG35021.1"/>
    </source>
</evidence>
<evidence type="ECO:0000313" key="3">
    <source>
        <dbReference type="Proteomes" id="UP000215914"/>
    </source>
</evidence>
<dbReference type="Proteomes" id="UP000215914">
    <property type="component" value="Chromosome 2"/>
</dbReference>
<keyword evidence="3" id="KW-1185">Reference proteome</keyword>
<name>A0A251VJX9_HELAN</name>
<dbReference type="AlphaFoldDB" id="A0A251VJX9"/>
<accession>A0A251VJX9</accession>
<reference evidence="1" key="3">
    <citation type="submission" date="2020-06" db="EMBL/GenBank/DDBJ databases">
        <title>Helianthus annuus Genome sequencing and assembly Release 2.</title>
        <authorList>
            <person name="Gouzy J."/>
            <person name="Langlade N."/>
            <person name="Munos S."/>
        </authorList>
    </citation>
    <scope>NUCLEOTIDE SEQUENCE</scope>
    <source>
        <tissue evidence="1">Leaves</tissue>
    </source>
</reference>
<dbReference type="InParanoid" id="A0A251VJX9"/>
<organism evidence="2 3">
    <name type="scientific">Helianthus annuus</name>
    <name type="common">Common sunflower</name>
    <dbReference type="NCBI Taxonomy" id="4232"/>
    <lineage>
        <taxon>Eukaryota</taxon>
        <taxon>Viridiplantae</taxon>
        <taxon>Streptophyta</taxon>
        <taxon>Embryophyta</taxon>
        <taxon>Tracheophyta</taxon>
        <taxon>Spermatophyta</taxon>
        <taxon>Magnoliopsida</taxon>
        <taxon>eudicotyledons</taxon>
        <taxon>Gunneridae</taxon>
        <taxon>Pentapetalae</taxon>
        <taxon>asterids</taxon>
        <taxon>campanulids</taxon>
        <taxon>Asterales</taxon>
        <taxon>Asteraceae</taxon>
        <taxon>Asteroideae</taxon>
        <taxon>Heliantheae alliance</taxon>
        <taxon>Heliantheae</taxon>
        <taxon>Helianthus</taxon>
    </lineage>
</organism>
<dbReference type="EMBL" id="MNCJ02000317">
    <property type="protein sequence ID" value="KAF5819390.1"/>
    <property type="molecule type" value="Genomic_DNA"/>
</dbReference>
<proteinExistence type="predicted"/>
<reference evidence="2" key="2">
    <citation type="submission" date="2017-02" db="EMBL/GenBank/DDBJ databases">
        <title>Sunflower complete genome.</title>
        <authorList>
            <person name="Langlade N."/>
            <person name="Munos S."/>
        </authorList>
    </citation>
    <scope>NUCLEOTIDE SEQUENCE [LARGE SCALE GENOMIC DNA]</scope>
    <source>
        <tissue evidence="2">Leaves</tissue>
    </source>
</reference>